<dbReference type="Proteomes" id="UP001596058">
    <property type="component" value="Unassembled WGS sequence"/>
</dbReference>
<evidence type="ECO:0000313" key="2">
    <source>
        <dbReference type="Proteomes" id="UP001596058"/>
    </source>
</evidence>
<dbReference type="InterPro" id="IPR043129">
    <property type="entry name" value="ATPase_NBD"/>
</dbReference>
<feature type="non-terminal residue" evidence="1">
    <location>
        <position position="1"/>
    </location>
</feature>
<proteinExistence type="predicted"/>
<accession>A0ABW1D8G7</accession>
<evidence type="ECO:0008006" key="3">
    <source>
        <dbReference type="Google" id="ProtNLM"/>
    </source>
</evidence>
<name>A0ABW1D8G7_9ACTN</name>
<protein>
    <recommendedName>
        <fullName evidence="3">ATPase</fullName>
    </recommendedName>
</protein>
<sequence>PLAAEVIAAGGRALARLVALLAARGAAAGAVVVAGGVITARPALMAAFEEELSALLPGTGARLLDQPPVSGAIELARRAMRY</sequence>
<organism evidence="1 2">
    <name type="scientific">Nonomuraea insulae</name>
    <dbReference type="NCBI Taxonomy" id="1616787"/>
    <lineage>
        <taxon>Bacteria</taxon>
        <taxon>Bacillati</taxon>
        <taxon>Actinomycetota</taxon>
        <taxon>Actinomycetes</taxon>
        <taxon>Streptosporangiales</taxon>
        <taxon>Streptosporangiaceae</taxon>
        <taxon>Nonomuraea</taxon>
    </lineage>
</organism>
<gene>
    <name evidence="1" type="ORF">ACFPZ3_56525</name>
</gene>
<reference evidence="2" key="1">
    <citation type="journal article" date="2019" name="Int. J. Syst. Evol. Microbiol.">
        <title>The Global Catalogue of Microorganisms (GCM) 10K type strain sequencing project: providing services to taxonomists for standard genome sequencing and annotation.</title>
        <authorList>
            <consortium name="The Broad Institute Genomics Platform"/>
            <consortium name="The Broad Institute Genome Sequencing Center for Infectious Disease"/>
            <person name="Wu L."/>
            <person name="Ma J."/>
        </authorList>
    </citation>
    <scope>NUCLEOTIDE SEQUENCE [LARGE SCALE GENOMIC DNA]</scope>
    <source>
        <strain evidence="2">CCUG 53903</strain>
    </source>
</reference>
<dbReference type="RefSeq" id="WP_379522744.1">
    <property type="nucleotide sequence ID" value="NZ_JBHSPA010000091.1"/>
</dbReference>
<dbReference type="EMBL" id="JBHSPA010000091">
    <property type="protein sequence ID" value="MFC5833320.1"/>
    <property type="molecule type" value="Genomic_DNA"/>
</dbReference>
<dbReference type="Gene3D" id="3.30.420.40">
    <property type="match status" value="1"/>
</dbReference>
<keyword evidence="2" id="KW-1185">Reference proteome</keyword>
<comment type="caution">
    <text evidence="1">The sequence shown here is derived from an EMBL/GenBank/DDBJ whole genome shotgun (WGS) entry which is preliminary data.</text>
</comment>
<dbReference type="SUPFAM" id="SSF53067">
    <property type="entry name" value="Actin-like ATPase domain"/>
    <property type="match status" value="1"/>
</dbReference>
<evidence type="ECO:0000313" key="1">
    <source>
        <dbReference type="EMBL" id="MFC5833320.1"/>
    </source>
</evidence>